<dbReference type="Gene3D" id="1.20.1280.50">
    <property type="match status" value="1"/>
</dbReference>
<dbReference type="InterPro" id="IPR001810">
    <property type="entry name" value="F-box_dom"/>
</dbReference>
<reference evidence="2" key="1">
    <citation type="submission" date="2022-10" db="EMBL/GenBank/DDBJ databases">
        <authorList>
            <person name="Byrne P K."/>
        </authorList>
    </citation>
    <scope>NUCLEOTIDE SEQUENCE</scope>
    <source>
        <strain evidence="2">IFO1815</strain>
    </source>
</reference>
<name>A0AA35NFQ3_SACMI</name>
<sequence length="738" mass="86265">MSFPGDSDVIIDSTVLKAVELGTKLFKSGEYLQAKRIFINAIRVCDSYSEEQIIQIRNAYQLDTVRIDNKRLYHPRYVKILDNICACYEKLNDLKSCLNVSQRLLQLDPGNVKCYIRCTRTLIKLKDWKRAYKTCCGGLQLCDNASPLLRQQKQFIKENMAQKQDNEKKSNDGRKYIDPLNEAKVLKRKKQSDISELLQPKKKIKDDIRKVDLVGDLPIEVLPVILQRFTSRELIMLSLVCNKWRDKILYHLHCFREFNLTSISFKNFVKFMDFLQQNFTNTYKRYSLSQLKISSKITPEELRIAQLLFSKMPKCISFERLILSMPTLTTTQFYKLMAGERTELFSKLLELSLMITYRPDKQHEWNILQNCPLLKKMELIFVNSVVSIANRNNITGSDNSFNSMFGGVNIQSPVENQGESEIVEGKVVYNELEKLTLICDKKKIKNFPLYYALSRNQFPLLRKLTITGVIFPFIDQSVTNFEWLLNFPNLKELWLEDNDNCELSKFFQLLKCSDVWKNLRKLTFRENRLYPIINLDEDLPIANDDEMPYMLYYRKNLQNLEKLDLMGTSISGSALTRLCEKYLNGEKLKSLNIGDCPNIQFLTNHAHTTRMVLDVNLVLKKLSKLEEINLSHLNTLNDRTMNSFIINIPFLENLKRLDISHNFEITGISIYEFLKKFQMDHENETGCQPLTYLNIDGCVQVSHITVNMIRAQNLVTRVDCVYERDKWKKFGVNSYSYS</sequence>
<proteinExistence type="predicted"/>
<gene>
    <name evidence="2" type="primary">SMKI15G2310</name>
    <name evidence="2" type="ORF">SMKI_15G2310</name>
</gene>
<dbReference type="SUPFAM" id="SSF48452">
    <property type="entry name" value="TPR-like"/>
    <property type="match status" value="1"/>
</dbReference>
<dbReference type="PROSITE" id="PS50181">
    <property type="entry name" value="FBOX"/>
    <property type="match status" value="1"/>
</dbReference>
<dbReference type="InterPro" id="IPR011990">
    <property type="entry name" value="TPR-like_helical_dom_sf"/>
</dbReference>
<organism evidence="2 3">
    <name type="scientific">Saccharomyces mikatae IFO 1815</name>
    <dbReference type="NCBI Taxonomy" id="226126"/>
    <lineage>
        <taxon>Eukaryota</taxon>
        <taxon>Fungi</taxon>
        <taxon>Dikarya</taxon>
        <taxon>Ascomycota</taxon>
        <taxon>Saccharomycotina</taxon>
        <taxon>Saccharomycetes</taxon>
        <taxon>Saccharomycetales</taxon>
        <taxon>Saccharomycetaceae</taxon>
        <taxon>Saccharomyces</taxon>
    </lineage>
</organism>
<feature type="domain" description="F-box" evidence="1">
    <location>
        <begin position="211"/>
        <end position="258"/>
    </location>
</feature>
<dbReference type="InterPro" id="IPR001611">
    <property type="entry name" value="Leu-rich_rpt"/>
</dbReference>
<evidence type="ECO:0000259" key="1">
    <source>
        <dbReference type="PROSITE" id="PS50181"/>
    </source>
</evidence>
<evidence type="ECO:0000313" key="2">
    <source>
        <dbReference type="EMBL" id="CAI4036388.1"/>
    </source>
</evidence>
<dbReference type="GO" id="GO:0019005">
    <property type="term" value="C:SCF ubiquitin ligase complex"/>
    <property type="evidence" value="ECO:0007669"/>
    <property type="project" value="TreeGrafter"/>
</dbReference>
<dbReference type="GO" id="GO:0031146">
    <property type="term" value="P:SCF-dependent proteasomal ubiquitin-dependent protein catabolic process"/>
    <property type="evidence" value="ECO:0007669"/>
    <property type="project" value="TreeGrafter"/>
</dbReference>
<protein>
    <recommendedName>
        <fullName evidence="1">F-box domain-containing protein</fullName>
    </recommendedName>
</protein>
<dbReference type="SMART" id="SM00256">
    <property type="entry name" value="FBOX"/>
    <property type="match status" value="1"/>
</dbReference>
<dbReference type="GeneID" id="80921296"/>
<dbReference type="Gene3D" id="1.25.40.10">
    <property type="entry name" value="Tetratricopeptide repeat domain"/>
    <property type="match status" value="1"/>
</dbReference>
<dbReference type="Gene3D" id="3.80.10.10">
    <property type="entry name" value="Ribonuclease Inhibitor"/>
    <property type="match status" value="2"/>
</dbReference>
<dbReference type="SMART" id="SM00367">
    <property type="entry name" value="LRR_CC"/>
    <property type="match status" value="4"/>
</dbReference>
<keyword evidence="3" id="KW-1185">Reference proteome</keyword>
<dbReference type="RefSeq" id="XP_056079508.1">
    <property type="nucleotide sequence ID" value="XM_056225717.1"/>
</dbReference>
<dbReference type="PROSITE" id="PS51450">
    <property type="entry name" value="LRR"/>
    <property type="match status" value="1"/>
</dbReference>
<evidence type="ECO:0000313" key="3">
    <source>
        <dbReference type="Proteomes" id="UP001161438"/>
    </source>
</evidence>
<dbReference type="Proteomes" id="UP001161438">
    <property type="component" value="Chromosome 15"/>
</dbReference>
<dbReference type="AlphaFoldDB" id="A0AA35NFQ3"/>
<dbReference type="InterPro" id="IPR032675">
    <property type="entry name" value="LRR_dom_sf"/>
</dbReference>
<dbReference type="SUPFAM" id="SSF52047">
    <property type="entry name" value="RNI-like"/>
    <property type="match status" value="1"/>
</dbReference>
<dbReference type="Pfam" id="PF00646">
    <property type="entry name" value="F-box"/>
    <property type="match status" value="1"/>
</dbReference>
<accession>A0AA35NFQ3</accession>
<dbReference type="PANTHER" id="PTHR13318">
    <property type="entry name" value="PARTNER OF PAIRED, ISOFORM B-RELATED"/>
    <property type="match status" value="1"/>
</dbReference>
<dbReference type="InterPro" id="IPR006553">
    <property type="entry name" value="Leu-rich_rpt_Cys-con_subtyp"/>
</dbReference>
<dbReference type="EMBL" id="OX365771">
    <property type="protein sequence ID" value="CAI4036388.1"/>
    <property type="molecule type" value="Genomic_DNA"/>
</dbReference>
<dbReference type="PANTHER" id="PTHR13318:SF95">
    <property type="entry name" value="F-BOX PROTEIN YLR352W"/>
    <property type="match status" value="1"/>
</dbReference>